<accession>A0A9Q7ANC7</accession>
<dbReference type="EMBL" id="CP072943">
    <property type="protein sequence ID" value="QTX32473.1"/>
    <property type="molecule type" value="Genomic_DNA"/>
</dbReference>
<sequence length="143" mass="15241">MEPLKVLFICGKNRARSQMAEAWLNRLGGGAFVAESAGLEPGPGVHPLAVAVMAEEGIDIAANSVDSVEAFFLEGREYDVVIAVCDAAKAGRCPVFPGKGERLHWPFDDPEGLEGTEEEKLAATRSIRDAIRSAVEAFIAARS</sequence>
<dbReference type="SUPFAM" id="SSF52788">
    <property type="entry name" value="Phosphotyrosine protein phosphatases I"/>
    <property type="match status" value="1"/>
</dbReference>
<dbReference type="CDD" id="cd16345">
    <property type="entry name" value="LMWP_ArsC"/>
    <property type="match status" value="1"/>
</dbReference>
<gene>
    <name evidence="3" type="ORF">KAR29_00540</name>
</gene>
<dbReference type="Proteomes" id="UP000671879">
    <property type="component" value="Chromosome"/>
</dbReference>
<evidence type="ECO:0000256" key="1">
    <source>
        <dbReference type="ARBA" id="ARBA00022849"/>
    </source>
</evidence>
<dbReference type="KEGG" id="aram:KAR29_00540"/>
<dbReference type="InterPro" id="IPR036196">
    <property type="entry name" value="Ptyr_pPase_sf"/>
</dbReference>
<protein>
    <submittedName>
        <fullName evidence="3">Arsenate reductase ArsC</fullName>
    </submittedName>
</protein>
<feature type="domain" description="Phosphotyrosine protein phosphatase I" evidence="2">
    <location>
        <begin position="4"/>
        <end position="141"/>
    </location>
</feature>
<dbReference type="Pfam" id="PF01451">
    <property type="entry name" value="LMWPc"/>
    <property type="match status" value="1"/>
</dbReference>
<name>A0A9Q7ANC7_9BACT</name>
<dbReference type="PANTHER" id="PTHR43428">
    <property type="entry name" value="ARSENATE REDUCTASE"/>
    <property type="match status" value="1"/>
</dbReference>
<dbReference type="InterPro" id="IPR023485">
    <property type="entry name" value="Ptyr_pPase"/>
</dbReference>
<proteinExistence type="predicted"/>
<dbReference type="SMART" id="SM00226">
    <property type="entry name" value="LMWPc"/>
    <property type="match status" value="1"/>
</dbReference>
<evidence type="ECO:0000313" key="3">
    <source>
        <dbReference type="EMBL" id="QTX32473.1"/>
    </source>
</evidence>
<dbReference type="GO" id="GO:0046685">
    <property type="term" value="P:response to arsenic-containing substance"/>
    <property type="evidence" value="ECO:0007669"/>
    <property type="project" value="UniProtKB-KW"/>
</dbReference>
<keyword evidence="4" id="KW-1185">Reference proteome</keyword>
<dbReference type="PANTHER" id="PTHR43428:SF1">
    <property type="entry name" value="ARSENATE REDUCTASE"/>
    <property type="match status" value="1"/>
</dbReference>
<dbReference type="RefSeq" id="WP_274373709.1">
    <property type="nucleotide sequence ID" value="NZ_CP072943.1"/>
</dbReference>
<keyword evidence="1" id="KW-0059">Arsenical resistance</keyword>
<organism evidence="3 4">
    <name type="scientific">Aminithiophilus ramosus</name>
    <dbReference type="NCBI Taxonomy" id="3029084"/>
    <lineage>
        <taxon>Bacteria</taxon>
        <taxon>Thermotogati</taxon>
        <taxon>Synergistota</taxon>
        <taxon>Synergistia</taxon>
        <taxon>Synergistales</taxon>
        <taxon>Aminithiophilaceae</taxon>
        <taxon>Aminithiophilus</taxon>
    </lineage>
</organism>
<reference evidence="4" key="1">
    <citation type="submission" date="2021-04" db="EMBL/GenBank/DDBJ databases">
        <title>A novel Synergistetes isolate from a pyrite-forming mixed culture.</title>
        <authorList>
            <person name="Bunk B."/>
            <person name="Sproer C."/>
            <person name="Spring S."/>
            <person name="Pester M."/>
        </authorList>
    </citation>
    <scope>NUCLEOTIDE SEQUENCE [LARGE SCALE GENOMIC DNA]</scope>
    <source>
        <strain evidence="4">J.5.4.2-T.3.5.2</strain>
    </source>
</reference>
<evidence type="ECO:0000259" key="2">
    <source>
        <dbReference type="SMART" id="SM00226"/>
    </source>
</evidence>
<dbReference type="Gene3D" id="3.40.50.2300">
    <property type="match status" value="1"/>
</dbReference>
<dbReference type="AlphaFoldDB" id="A0A9Q7ANC7"/>
<evidence type="ECO:0000313" key="4">
    <source>
        <dbReference type="Proteomes" id="UP000671879"/>
    </source>
</evidence>